<evidence type="ECO:0000256" key="1">
    <source>
        <dbReference type="SAM" id="Phobius"/>
    </source>
</evidence>
<keyword evidence="1" id="KW-1133">Transmembrane helix</keyword>
<evidence type="ECO:0000313" key="3">
    <source>
        <dbReference type="Proteomes" id="UP000077339"/>
    </source>
</evidence>
<proteinExistence type="predicted"/>
<dbReference type="Proteomes" id="UP000077339">
    <property type="component" value="Unassembled WGS sequence"/>
</dbReference>
<accession>A0A176JVD6</accession>
<dbReference type="PATRIC" id="fig|1453497.3.peg.983"/>
<evidence type="ECO:0000313" key="2">
    <source>
        <dbReference type="EMBL" id="OAA27569.1"/>
    </source>
</evidence>
<dbReference type="OrthoDB" id="14680at200918"/>
<keyword evidence="3" id="KW-1185">Reference proteome</keyword>
<feature type="transmembrane region" description="Helical" evidence="1">
    <location>
        <begin position="14"/>
        <end position="36"/>
    </location>
</feature>
<comment type="caution">
    <text evidence="2">The sequence shown here is derived from an EMBL/GenBank/DDBJ whole genome shotgun (WGS) entry which is preliminary data.</text>
</comment>
<name>A0A176JVD6_9BACT</name>
<sequence length="64" mass="6977">MKGEILVVKPSPSLGWIIVLGSAIICFMPLWLLLLFQPPVRMFLIALPAILSGSGIGIFSTYVF</sequence>
<organism evidence="2 3">
    <name type="scientific">Kosmotoga arenicorallina S304</name>
    <dbReference type="NCBI Taxonomy" id="1453497"/>
    <lineage>
        <taxon>Bacteria</taxon>
        <taxon>Thermotogati</taxon>
        <taxon>Thermotogota</taxon>
        <taxon>Thermotogae</taxon>
        <taxon>Kosmotogales</taxon>
        <taxon>Kosmotogaceae</taxon>
        <taxon>Kosmotoga</taxon>
    </lineage>
</organism>
<gene>
    <name evidence="2" type="ORF">AT15_04960</name>
</gene>
<keyword evidence="1" id="KW-0812">Transmembrane</keyword>
<dbReference type="AlphaFoldDB" id="A0A176JVD6"/>
<dbReference type="RefSeq" id="WP_068348862.1">
    <property type="nucleotide sequence ID" value="NZ_JFHK01000026.1"/>
</dbReference>
<keyword evidence="1" id="KW-0472">Membrane</keyword>
<dbReference type="EMBL" id="JFHK01000026">
    <property type="protein sequence ID" value="OAA27569.1"/>
    <property type="molecule type" value="Genomic_DNA"/>
</dbReference>
<reference evidence="2 3" key="1">
    <citation type="submission" date="2014-02" db="EMBL/GenBank/DDBJ databases">
        <title>Kosmotoga genome sequencing.</title>
        <authorList>
            <person name="Pollo S.M."/>
            <person name="Charchuk R."/>
            <person name="Nesbo C.L."/>
        </authorList>
    </citation>
    <scope>NUCLEOTIDE SEQUENCE [LARGE SCALE GENOMIC DNA]</scope>
    <source>
        <strain evidence="2 3">S304</strain>
    </source>
</reference>
<protein>
    <submittedName>
        <fullName evidence="2">Uncharacterized protein</fullName>
    </submittedName>
</protein>
<feature type="transmembrane region" description="Helical" evidence="1">
    <location>
        <begin position="43"/>
        <end position="63"/>
    </location>
</feature>
<dbReference type="STRING" id="1453497.AT15_04960"/>